<dbReference type="SUPFAM" id="SSF57938">
    <property type="entry name" value="DnaJ/Hsp40 cysteine-rich domain"/>
    <property type="match status" value="1"/>
</dbReference>
<name>A0A0F8WKQ9_9ZZZZ</name>
<protein>
    <recommendedName>
        <fullName evidence="2">CR-type domain-containing protein</fullName>
    </recommendedName>
</protein>
<gene>
    <name evidence="1" type="ORF">LCGC14_3054630</name>
</gene>
<sequence>MNIPMGIEAIREKIAREIFKICCPGYEFHDKEMYLEFAAQILSTVIVPEGECKRCKGNKVIPVSLIYGKINKVNERLCPNCNGTGKLPPVTVEQAIKKVME</sequence>
<dbReference type="EMBL" id="LAZR01064486">
    <property type="protein sequence ID" value="KKK57422.1"/>
    <property type="molecule type" value="Genomic_DNA"/>
</dbReference>
<dbReference type="InterPro" id="IPR038500">
    <property type="entry name" value="Antitermination_sf"/>
</dbReference>
<reference evidence="1" key="1">
    <citation type="journal article" date="2015" name="Nature">
        <title>Complex archaea that bridge the gap between prokaryotes and eukaryotes.</title>
        <authorList>
            <person name="Spang A."/>
            <person name="Saw J.H."/>
            <person name="Jorgensen S.L."/>
            <person name="Zaremba-Niedzwiedzka K."/>
            <person name="Martijn J."/>
            <person name="Lind A.E."/>
            <person name="van Eijk R."/>
            <person name="Schleper C."/>
            <person name="Guy L."/>
            <person name="Ettema T.J."/>
        </authorList>
    </citation>
    <scope>NUCLEOTIDE SEQUENCE</scope>
</reference>
<organism evidence="1">
    <name type="scientific">marine sediment metagenome</name>
    <dbReference type="NCBI Taxonomy" id="412755"/>
    <lineage>
        <taxon>unclassified sequences</taxon>
        <taxon>metagenomes</taxon>
        <taxon>ecological metagenomes</taxon>
    </lineage>
</organism>
<dbReference type="Gene3D" id="1.10.274.110">
    <property type="match status" value="1"/>
</dbReference>
<evidence type="ECO:0000313" key="1">
    <source>
        <dbReference type="EMBL" id="KKK57422.1"/>
    </source>
</evidence>
<dbReference type="AlphaFoldDB" id="A0A0F8WKQ9"/>
<dbReference type="InterPro" id="IPR036410">
    <property type="entry name" value="HSP_DnaJ_Cys-rich_dom_sf"/>
</dbReference>
<comment type="caution">
    <text evidence="1">The sequence shown here is derived from an EMBL/GenBank/DDBJ whole genome shotgun (WGS) entry which is preliminary data.</text>
</comment>
<proteinExistence type="predicted"/>
<accession>A0A0F8WKQ9</accession>
<evidence type="ECO:0008006" key="2">
    <source>
        <dbReference type="Google" id="ProtNLM"/>
    </source>
</evidence>